<reference evidence="5 6" key="1">
    <citation type="submission" date="2018-03" db="EMBL/GenBank/DDBJ databases">
        <title>Genomic Encyclopedia of Archaeal and Bacterial Type Strains, Phase II (KMG-II): from individual species to whole genera.</title>
        <authorList>
            <person name="Goeker M."/>
        </authorList>
    </citation>
    <scope>NUCLEOTIDE SEQUENCE [LARGE SCALE GENOMIC DNA]</scope>
    <source>
        <strain evidence="5 6">DSM 100346</strain>
    </source>
</reference>
<evidence type="ECO:0000313" key="5">
    <source>
        <dbReference type="EMBL" id="PWJ57631.1"/>
    </source>
</evidence>
<dbReference type="EMBL" id="QGDT01000006">
    <property type="protein sequence ID" value="PWJ57631.1"/>
    <property type="molecule type" value="Genomic_DNA"/>
</dbReference>
<name>A0A316AJ18_9BACT</name>
<comment type="caution">
    <text evidence="5">The sequence shown here is derived from an EMBL/GenBank/DDBJ whole genome shotgun (WGS) entry which is preliminary data.</text>
</comment>
<dbReference type="PIRSF" id="PIRSF016557">
    <property type="entry name" value="Caps_synth_CpsB"/>
    <property type="match status" value="1"/>
</dbReference>
<dbReference type="Pfam" id="PF19567">
    <property type="entry name" value="CpsB_CapC"/>
    <property type="match status" value="1"/>
</dbReference>
<dbReference type="SUPFAM" id="SSF89550">
    <property type="entry name" value="PHP domain-like"/>
    <property type="match status" value="1"/>
</dbReference>
<comment type="similarity">
    <text evidence="1">Belongs to the metallo-dependent hydrolases superfamily. CpsB/CapC family.</text>
</comment>
<gene>
    <name evidence="5" type="ORF">CLV98_106103</name>
</gene>
<evidence type="ECO:0000313" key="6">
    <source>
        <dbReference type="Proteomes" id="UP000245880"/>
    </source>
</evidence>
<evidence type="ECO:0000256" key="4">
    <source>
        <dbReference type="ARBA" id="ARBA00051722"/>
    </source>
</evidence>
<sequence length="232" mass="27062">MLETIGTDLHIHALPGIDDGSRNIEESKAIITKHYQSGMRRIITTPHIRSDLFLNNKASIQAAFDTLAKDSAIEWPELELSFAAEYYADDHFVELLDRDEILPLFGPYVLVETSMRLEQPLFTSILRRMIDKRWKPVLAHPERYRPWWDHKTIYDEVYEMEVIFQVNLLSLAGKYGPKQQEVAETLIEKQKIKAIGSDLHRISQYDDLHRATQNPYYDQLIELPLLNRNELG</sequence>
<dbReference type="InterPro" id="IPR016195">
    <property type="entry name" value="Pol/histidinol_Pase-like"/>
</dbReference>
<keyword evidence="6" id="KW-1185">Reference proteome</keyword>
<protein>
    <recommendedName>
        <fullName evidence="2">protein-tyrosine-phosphatase</fullName>
        <ecNumber evidence="2">3.1.3.48</ecNumber>
    </recommendedName>
</protein>
<keyword evidence="3" id="KW-0378">Hydrolase</keyword>
<dbReference type="InterPro" id="IPR016667">
    <property type="entry name" value="Caps_polysacc_synth_CpsB/CapC"/>
</dbReference>
<evidence type="ECO:0000256" key="2">
    <source>
        <dbReference type="ARBA" id="ARBA00013064"/>
    </source>
</evidence>
<evidence type="ECO:0000256" key="3">
    <source>
        <dbReference type="ARBA" id="ARBA00022801"/>
    </source>
</evidence>
<accession>A0A316AJ18</accession>
<dbReference type="Gene3D" id="3.20.20.140">
    <property type="entry name" value="Metal-dependent hydrolases"/>
    <property type="match status" value="1"/>
</dbReference>
<dbReference type="Proteomes" id="UP000245880">
    <property type="component" value="Unassembled WGS sequence"/>
</dbReference>
<proteinExistence type="inferred from homology"/>
<dbReference type="GO" id="GO:0030145">
    <property type="term" value="F:manganese ion binding"/>
    <property type="evidence" value="ECO:0007669"/>
    <property type="project" value="InterPro"/>
</dbReference>
<comment type="catalytic activity">
    <reaction evidence="4">
        <text>O-phospho-L-tyrosyl-[protein] + H2O = L-tyrosyl-[protein] + phosphate</text>
        <dbReference type="Rhea" id="RHEA:10684"/>
        <dbReference type="Rhea" id="RHEA-COMP:10136"/>
        <dbReference type="Rhea" id="RHEA-COMP:20101"/>
        <dbReference type="ChEBI" id="CHEBI:15377"/>
        <dbReference type="ChEBI" id="CHEBI:43474"/>
        <dbReference type="ChEBI" id="CHEBI:46858"/>
        <dbReference type="ChEBI" id="CHEBI:61978"/>
        <dbReference type="EC" id="3.1.3.48"/>
    </reaction>
</comment>
<dbReference type="PANTHER" id="PTHR39181:SF1">
    <property type="entry name" value="TYROSINE-PROTEIN PHOSPHATASE YWQE"/>
    <property type="match status" value="1"/>
</dbReference>
<evidence type="ECO:0000256" key="1">
    <source>
        <dbReference type="ARBA" id="ARBA00005750"/>
    </source>
</evidence>
<dbReference type="AlphaFoldDB" id="A0A316AJ18"/>
<dbReference type="EC" id="3.1.3.48" evidence="2"/>
<dbReference type="OrthoDB" id="9788539at2"/>
<organism evidence="5 6">
    <name type="scientific">Dyadobacter jejuensis</name>
    <dbReference type="NCBI Taxonomy" id="1082580"/>
    <lineage>
        <taxon>Bacteria</taxon>
        <taxon>Pseudomonadati</taxon>
        <taxon>Bacteroidota</taxon>
        <taxon>Cytophagia</taxon>
        <taxon>Cytophagales</taxon>
        <taxon>Spirosomataceae</taxon>
        <taxon>Dyadobacter</taxon>
    </lineage>
</organism>
<dbReference type="PANTHER" id="PTHR39181">
    <property type="entry name" value="TYROSINE-PROTEIN PHOSPHATASE YWQE"/>
    <property type="match status" value="1"/>
</dbReference>
<dbReference type="GO" id="GO:0004725">
    <property type="term" value="F:protein tyrosine phosphatase activity"/>
    <property type="evidence" value="ECO:0007669"/>
    <property type="project" value="UniProtKB-EC"/>
</dbReference>
<dbReference type="RefSeq" id="WP_109674792.1">
    <property type="nucleotide sequence ID" value="NZ_QGDT01000006.1"/>
</dbReference>